<dbReference type="PANTHER" id="PTHR39460:SF1">
    <property type="entry name" value="C6 TRANSCRIPTION FACTOR"/>
    <property type="match status" value="1"/>
</dbReference>
<dbReference type="Pfam" id="PF24855">
    <property type="entry name" value="DUF7729"/>
    <property type="match status" value="1"/>
</dbReference>
<organism evidence="4 6">
    <name type="scientific">Alternaria alternata</name>
    <name type="common">Alternaria rot fungus</name>
    <name type="synonym">Torula alternata</name>
    <dbReference type="NCBI Taxonomy" id="5599"/>
    <lineage>
        <taxon>Eukaryota</taxon>
        <taxon>Fungi</taxon>
        <taxon>Dikarya</taxon>
        <taxon>Ascomycota</taxon>
        <taxon>Pezizomycotina</taxon>
        <taxon>Dothideomycetes</taxon>
        <taxon>Pleosporomycetidae</taxon>
        <taxon>Pleosporales</taxon>
        <taxon>Pleosporineae</taxon>
        <taxon>Pleosporaceae</taxon>
        <taxon>Alternaria</taxon>
        <taxon>Alternaria sect. Alternaria</taxon>
        <taxon>Alternaria alternata complex</taxon>
    </lineage>
</organism>
<dbReference type="OMA" id="WRANTTI"/>
<keyword evidence="2" id="KW-0472">Membrane</keyword>
<dbReference type="Proteomes" id="UP000077248">
    <property type="component" value="Unassembled WGS sequence"/>
</dbReference>
<keyword evidence="6" id="KW-1185">Reference proteome</keyword>
<dbReference type="RefSeq" id="XP_018391340.1">
    <property type="nucleotide sequence ID" value="XM_018533792.1"/>
</dbReference>
<dbReference type="InterPro" id="IPR056146">
    <property type="entry name" value="DUF7729"/>
</dbReference>
<reference evidence="5" key="3">
    <citation type="journal article" date="2019" name="J. ISSAAS">
        <title>Genomics, evolutionary history and diagnostics of the Alternaria alternata species group including apple and Asian pear pathotypes.</title>
        <authorList>
            <person name="Armitage A.D."/>
            <person name="Cockerton H.M."/>
            <person name="Sreenivasaprasad S."/>
            <person name="Woodhall J."/>
            <person name="Lane C."/>
            <person name="Harrison R.J."/>
            <person name="Clarkson J.P."/>
        </authorList>
    </citation>
    <scope>NUCLEOTIDE SEQUENCE</scope>
    <source>
        <strain evidence="5">FERA 1177</strain>
    </source>
</reference>
<dbReference type="PANTHER" id="PTHR39460">
    <property type="entry name" value="EXPRESSED PROTEIN"/>
    <property type="match status" value="1"/>
</dbReference>
<dbReference type="GeneID" id="29119386"/>
<evidence type="ECO:0000313" key="5">
    <source>
        <dbReference type="EMBL" id="RYN82083.1"/>
    </source>
</evidence>
<feature type="region of interest" description="Disordered" evidence="1">
    <location>
        <begin position="110"/>
        <end position="136"/>
    </location>
</feature>
<keyword evidence="2" id="KW-0812">Transmembrane</keyword>
<evidence type="ECO:0000313" key="4">
    <source>
        <dbReference type="EMBL" id="OAG25919.1"/>
    </source>
</evidence>
<feature type="transmembrane region" description="Helical" evidence="2">
    <location>
        <begin position="359"/>
        <end position="376"/>
    </location>
</feature>
<evidence type="ECO:0000313" key="7">
    <source>
        <dbReference type="Proteomes" id="UP000291422"/>
    </source>
</evidence>
<proteinExistence type="predicted"/>
<dbReference type="VEuPathDB" id="FungiDB:CC77DRAFT_924169"/>
<accession>A0A177E4K9</accession>
<sequence length="377" mass="40856">MGSQCFVRESVAILSHHNPLPTRKRQHENGCCGVPLYLRVSPRIGFQFRALLLLLVVFLSCSSQAAPVSATETHGDRPALLVEDDLAWTGSALYLDLSPPPSASLLMPPLKRDDDVTQTPSAPLSERAINTDSNTADSSKFEVPKAFDTGFSNNFTNSCANFLNRLRSSTEFNNCHPFSLLIQTSSGFFDASKSTLRITQTLDATCEVDAAQCKPILDNFAIELLSETACKSDYESDNPLVLQAYNGLVAYQPSYQASCLHDDQGNYCFANAVSNTSSPGDSYPYYLPIGQELPGGSRPTCNSCLQQAMSVFSYYGNNATQPLSKTYTSAAQQISIACGSTFVNVTAAPLKAAAPTTSVTITPTITLILMFVLYFFQ</sequence>
<evidence type="ECO:0000256" key="1">
    <source>
        <dbReference type="SAM" id="MobiDB-lite"/>
    </source>
</evidence>
<evidence type="ECO:0000313" key="6">
    <source>
        <dbReference type="Proteomes" id="UP000077248"/>
    </source>
</evidence>
<dbReference type="KEGG" id="aalt:CC77DRAFT_924169"/>
<evidence type="ECO:0000256" key="2">
    <source>
        <dbReference type="SAM" id="Phobius"/>
    </source>
</evidence>
<dbReference type="EMBL" id="PDXD01000002">
    <property type="protein sequence ID" value="RYN82083.1"/>
    <property type="molecule type" value="Genomic_DNA"/>
</dbReference>
<keyword evidence="2" id="KW-1133">Transmembrane helix</keyword>
<gene>
    <name evidence="5" type="ORF">AA0117_g2053</name>
    <name evidence="4" type="ORF">CC77DRAFT_924169</name>
</gene>
<dbReference type="AlphaFoldDB" id="A0A177E4K9"/>
<protein>
    <recommendedName>
        <fullName evidence="3">DUF7729 domain-containing protein</fullName>
    </recommendedName>
</protein>
<dbReference type="EMBL" id="KV441469">
    <property type="protein sequence ID" value="OAG25919.1"/>
    <property type="molecule type" value="Genomic_DNA"/>
</dbReference>
<evidence type="ECO:0000259" key="3">
    <source>
        <dbReference type="Pfam" id="PF24855"/>
    </source>
</evidence>
<reference evidence="7" key="2">
    <citation type="journal article" date="2019" name="bioRxiv">
        <title>Genomics, evolutionary history and diagnostics of the Alternaria alternata species group including apple and Asian pear pathotypes.</title>
        <authorList>
            <person name="Armitage A.D."/>
            <person name="Cockerton H.M."/>
            <person name="Sreenivasaprasad S."/>
            <person name="Woodhall J.W."/>
            <person name="Lane C.R."/>
            <person name="Harrison R.J."/>
            <person name="Clarkson J.P."/>
        </authorList>
    </citation>
    <scope>NUCLEOTIDE SEQUENCE [LARGE SCALE GENOMIC DNA]</scope>
    <source>
        <strain evidence="7">FERA 1177</strain>
    </source>
</reference>
<feature type="domain" description="DUF7729" evidence="3">
    <location>
        <begin position="143"/>
        <end position="346"/>
    </location>
</feature>
<dbReference type="Proteomes" id="UP000291422">
    <property type="component" value="Unassembled WGS sequence"/>
</dbReference>
<name>A0A177E4K9_ALTAL</name>
<feature type="compositionally biased region" description="Polar residues" evidence="1">
    <location>
        <begin position="117"/>
        <end position="136"/>
    </location>
</feature>
<reference evidence="4 6" key="1">
    <citation type="submission" date="2016-05" db="EMBL/GenBank/DDBJ databases">
        <title>Comparative analysis of secretome profiles of manganese(II)-oxidizing ascomycete fungi.</title>
        <authorList>
            <consortium name="DOE Joint Genome Institute"/>
            <person name="Zeiner C.A."/>
            <person name="Purvine S.O."/>
            <person name="Zink E.M."/>
            <person name="Wu S."/>
            <person name="Pasa-Tolic L."/>
            <person name="Chaput D.L."/>
            <person name="Haridas S."/>
            <person name="Grigoriev I.V."/>
            <person name="Santelli C.M."/>
            <person name="Hansel C.M."/>
        </authorList>
    </citation>
    <scope>NUCLEOTIDE SEQUENCE [LARGE SCALE GENOMIC DNA]</scope>
    <source>
        <strain evidence="4 6">SRC1lrK2f</strain>
    </source>
</reference>